<protein>
    <submittedName>
        <fullName evidence="3">ParB N-terminal domain-containing protein</fullName>
    </submittedName>
</protein>
<reference evidence="3" key="1">
    <citation type="submission" date="2022-10" db="EMBL/GenBank/DDBJ databases">
        <authorList>
            <person name="Mo P."/>
        </authorList>
    </citation>
    <scope>NUCLEOTIDE SEQUENCE</scope>
    <source>
        <strain evidence="3">HUAS 13-4</strain>
    </source>
</reference>
<dbReference type="Gene3D" id="3.90.1530.10">
    <property type="entry name" value="Conserved hypothetical protein from pyrococcus furiosus pfu- 392566-001, ParB domain"/>
    <property type="match status" value="1"/>
</dbReference>
<gene>
    <name evidence="3" type="ORF">N8I84_07910</name>
</gene>
<dbReference type="InterPro" id="IPR036086">
    <property type="entry name" value="ParB/Sulfiredoxin_sf"/>
</dbReference>
<accession>A0ABY6DWB8</accession>
<evidence type="ECO:0000313" key="3">
    <source>
        <dbReference type="EMBL" id="UXY18661.1"/>
    </source>
</evidence>
<sequence length="305" mass="33299">MAVDALVPGDSPRAGDVDLDYARSLMATRELPPILVCRRTMRVIDGMHRLTAAMLAGRREIDVHYFDGDDEEAFVQAVQANLHRGRRLSQQERSAAAHRILAAYPQWSDRAIAQAAGLSTKTVAAIRRRSSGDGPQSHIRVGRDGRARPVDAAAGRRRAAAYLRENPDASLRRIASAAGVSLGTARDVRARMQRGEDPVLRKDTGALAEPVPLAAVEAGEDLAVPMRHRVAHNDPLAVLARDPSLRFSDTGKRLLRLLDNRALVGAERDLLLAAVPRYSRAVLIAAVHQHIDVWRAFVNVLDQAS</sequence>
<dbReference type="InterPro" id="IPR003115">
    <property type="entry name" value="ParB_N"/>
</dbReference>
<dbReference type="EMBL" id="CP106793">
    <property type="protein sequence ID" value="UXY18661.1"/>
    <property type="molecule type" value="Genomic_DNA"/>
</dbReference>
<name>A0ABY6DWB8_9ACTN</name>
<organism evidence="3 4">
    <name type="scientific">Streptomyces cynarae</name>
    <dbReference type="NCBI Taxonomy" id="2981134"/>
    <lineage>
        <taxon>Bacteria</taxon>
        <taxon>Bacillati</taxon>
        <taxon>Actinomycetota</taxon>
        <taxon>Actinomycetes</taxon>
        <taxon>Kitasatosporales</taxon>
        <taxon>Streptomycetaceae</taxon>
        <taxon>Streptomyces</taxon>
    </lineage>
</organism>
<evidence type="ECO:0000259" key="2">
    <source>
        <dbReference type="SMART" id="SM00470"/>
    </source>
</evidence>
<proteinExistence type="predicted"/>
<dbReference type="Proteomes" id="UP001061298">
    <property type="component" value="Chromosome"/>
</dbReference>
<evidence type="ECO:0000313" key="4">
    <source>
        <dbReference type="Proteomes" id="UP001061298"/>
    </source>
</evidence>
<feature type="region of interest" description="Disordered" evidence="1">
    <location>
        <begin position="128"/>
        <end position="151"/>
    </location>
</feature>
<feature type="domain" description="ParB-like N-terminal" evidence="2">
    <location>
        <begin position="2"/>
        <end position="82"/>
    </location>
</feature>
<dbReference type="SUPFAM" id="SSF110849">
    <property type="entry name" value="ParB/Sulfiredoxin"/>
    <property type="match status" value="1"/>
</dbReference>
<evidence type="ECO:0000256" key="1">
    <source>
        <dbReference type="SAM" id="MobiDB-lite"/>
    </source>
</evidence>
<dbReference type="SMART" id="SM00470">
    <property type="entry name" value="ParB"/>
    <property type="match status" value="1"/>
</dbReference>
<keyword evidence="4" id="KW-1185">Reference proteome</keyword>
<dbReference type="RefSeq" id="WP_263228887.1">
    <property type="nucleotide sequence ID" value="NZ_CP106793.1"/>
</dbReference>